<organism evidence="1 2">
    <name type="scientific">Xylanibacter rodentium</name>
    <dbReference type="NCBI Taxonomy" id="2736289"/>
    <lineage>
        <taxon>Bacteria</taxon>
        <taxon>Pseudomonadati</taxon>
        <taxon>Bacteroidota</taxon>
        <taxon>Bacteroidia</taxon>
        <taxon>Bacteroidales</taxon>
        <taxon>Prevotellaceae</taxon>
        <taxon>Xylanibacter</taxon>
    </lineage>
</organism>
<evidence type="ECO:0000313" key="2">
    <source>
        <dbReference type="Proteomes" id="UP001193734"/>
    </source>
</evidence>
<protein>
    <submittedName>
        <fullName evidence="1">Uncharacterized protein</fullName>
    </submittedName>
</protein>
<dbReference type="Proteomes" id="UP001193734">
    <property type="component" value="Unassembled WGS sequence"/>
</dbReference>
<accession>A0ABX2AWD2</accession>
<gene>
    <name evidence="1" type="ORF">HPS55_06430</name>
</gene>
<evidence type="ECO:0000313" key="1">
    <source>
        <dbReference type="EMBL" id="NPE13966.1"/>
    </source>
</evidence>
<dbReference type="EMBL" id="JABKKE010000008">
    <property type="protein sequence ID" value="NPE13966.1"/>
    <property type="molecule type" value="Genomic_DNA"/>
</dbReference>
<comment type="caution">
    <text evidence="1">The sequence shown here is derived from an EMBL/GenBank/DDBJ whole genome shotgun (WGS) entry which is preliminary data.</text>
</comment>
<dbReference type="GeneID" id="82157399"/>
<keyword evidence="2" id="KW-1185">Reference proteome</keyword>
<name>A0ABX2AWD2_9BACT</name>
<dbReference type="RefSeq" id="WP_172174564.1">
    <property type="nucleotide sequence ID" value="NZ_CASGIA010000005.1"/>
</dbReference>
<proteinExistence type="predicted"/>
<reference evidence="1 2" key="1">
    <citation type="submission" date="2020-05" db="EMBL/GenBank/DDBJ databases">
        <title>Distinct polysaccharide utilization as determinants for interspecies competition between intestinal Prevotella spp.</title>
        <authorList>
            <person name="Galvez E.J.C."/>
            <person name="Iljazovic A."/>
            <person name="Strowig T."/>
        </authorList>
    </citation>
    <scope>NUCLEOTIDE SEQUENCE [LARGE SCALE GENOMIC DNA]</scope>
    <source>
        <strain evidence="1 2">PROD</strain>
    </source>
</reference>
<sequence length="573" mass="65674">MINRKFILKITTFLTTLICPVMLHSQNQDAVNISYEDNFNFSKTKFIVSDMAKFKRISNKGYGNIDVRYKDDNMPDSLKRAVEIATGVWKDYMNIKDSLKLDLYFDNTIEHDIITNVAYNLNVENGMYYPKSLYSKLGISGNTNNCDAEIKINSDIDWCIGIGTGNEINPKKLLLAMLQSIGRSLGYGSSVKKDKRGDFRFYFTNGISVFDKLVFSEDGKRMEDLTNKKRQEFKDFVLQKCGYLYALQKADSYKIYAPENFDEIKSLKYSANPSSIMYHGECIQSDLVVDEATINMLSSIGWNFNSEQPFKIVGEDIDETGITSAYQPHKFYIQSNGLPLSKHEWEYLLPLKTGGYKKISTSTNTTFTIPAVNDEEPYEHTIEGDICGIINFKGISDGKTIDCSYCITLELKPRILEVDIIDITPCSYDDSYYDATVDVYYQGSHYLHSYVEEEYSSLTKAYFSDSPYYARFKITDIDSLGEAYFNIVAKNDYGNDTYVQPLHGYYNQKASPVSVNEIERKSNITHIDVYSTTGQYLKRINKTSELKDMSKRLFILKIYNDNGKTITVKYLNK</sequence>